<dbReference type="SUPFAM" id="SSF50965">
    <property type="entry name" value="Galactose oxidase, central domain"/>
    <property type="match status" value="1"/>
</dbReference>
<gene>
    <name evidence="4" type="ORF">C7212DRAFT_357713</name>
</gene>
<dbReference type="InterPro" id="IPR006652">
    <property type="entry name" value="Kelch_1"/>
</dbReference>
<feature type="region of interest" description="Disordered" evidence="3">
    <location>
        <begin position="179"/>
        <end position="211"/>
    </location>
</feature>
<organism evidence="4 5">
    <name type="scientific">Tuber magnatum</name>
    <name type="common">white Piedmont truffle</name>
    <dbReference type="NCBI Taxonomy" id="42249"/>
    <lineage>
        <taxon>Eukaryota</taxon>
        <taxon>Fungi</taxon>
        <taxon>Dikarya</taxon>
        <taxon>Ascomycota</taxon>
        <taxon>Pezizomycotina</taxon>
        <taxon>Pezizomycetes</taxon>
        <taxon>Pezizales</taxon>
        <taxon>Tuberaceae</taxon>
        <taxon>Tuber</taxon>
    </lineage>
</organism>
<feature type="compositionally biased region" description="Polar residues" evidence="3">
    <location>
        <begin position="241"/>
        <end position="250"/>
    </location>
</feature>
<keyword evidence="2" id="KW-0677">Repeat</keyword>
<dbReference type="Pfam" id="PF24681">
    <property type="entry name" value="Kelch_KLHDC2_KLHL20_DRC7"/>
    <property type="match status" value="1"/>
</dbReference>
<comment type="caution">
    <text evidence="4">The sequence shown here is derived from an EMBL/GenBank/DDBJ whole genome shotgun (WGS) entry which is preliminary data.</text>
</comment>
<keyword evidence="1" id="KW-0880">Kelch repeat</keyword>
<dbReference type="PANTHER" id="PTHR46228">
    <property type="entry name" value="KELCH DOMAIN-CONTAINING PROTEIN"/>
    <property type="match status" value="1"/>
</dbReference>
<feature type="compositionally biased region" description="Low complexity" evidence="3">
    <location>
        <begin position="31"/>
        <end position="58"/>
    </location>
</feature>
<dbReference type="AlphaFoldDB" id="A0A317STK3"/>
<feature type="compositionally biased region" description="Low complexity" evidence="3">
    <location>
        <begin position="251"/>
        <end position="278"/>
    </location>
</feature>
<dbReference type="Pfam" id="PF01344">
    <property type="entry name" value="Kelch_1"/>
    <property type="match status" value="2"/>
</dbReference>
<feature type="compositionally biased region" description="Polar residues" evidence="3">
    <location>
        <begin position="423"/>
        <end position="439"/>
    </location>
</feature>
<evidence type="ECO:0000256" key="1">
    <source>
        <dbReference type="ARBA" id="ARBA00022441"/>
    </source>
</evidence>
<evidence type="ECO:0000256" key="2">
    <source>
        <dbReference type="ARBA" id="ARBA00022737"/>
    </source>
</evidence>
<proteinExistence type="predicted"/>
<dbReference type="Pfam" id="PF07646">
    <property type="entry name" value="Kelch_2"/>
    <property type="match status" value="1"/>
</dbReference>
<feature type="compositionally biased region" description="Low complexity" evidence="3">
    <location>
        <begin position="312"/>
        <end position="329"/>
    </location>
</feature>
<feature type="compositionally biased region" description="Polar residues" evidence="3">
    <location>
        <begin position="388"/>
        <end position="413"/>
    </location>
</feature>
<dbReference type="Proteomes" id="UP000246991">
    <property type="component" value="Unassembled WGS sequence"/>
</dbReference>
<dbReference type="OrthoDB" id="10251809at2759"/>
<feature type="region of interest" description="Disordered" evidence="3">
    <location>
        <begin position="227"/>
        <end position="482"/>
    </location>
</feature>
<keyword evidence="5" id="KW-1185">Reference proteome</keyword>
<evidence type="ECO:0000313" key="4">
    <source>
        <dbReference type="EMBL" id="PWW76726.1"/>
    </source>
</evidence>
<feature type="compositionally biased region" description="Basic and acidic residues" evidence="3">
    <location>
        <begin position="139"/>
        <end position="151"/>
    </location>
</feature>
<feature type="compositionally biased region" description="Pro residues" evidence="3">
    <location>
        <begin position="466"/>
        <end position="477"/>
    </location>
</feature>
<protein>
    <submittedName>
        <fullName evidence="4">Galactose oxidase</fullName>
    </submittedName>
</protein>
<dbReference type="PANTHER" id="PTHR46228:SF2">
    <property type="entry name" value="KELCH REPEAT PROTEIN (AFU_ORTHOLOGUE AFUA_4G14350)"/>
    <property type="match status" value="1"/>
</dbReference>
<feature type="compositionally biased region" description="Low complexity" evidence="3">
    <location>
        <begin position="69"/>
        <end position="85"/>
    </location>
</feature>
<sequence>MADYAALLGMGSPAVAALVDSNGRRPSLQQGTSSSKGTGNGSKSRNRSSSATATGATNYIRPPPPMLNSSVSMATIASTSSASSSCKGNLSRRDSYTDMVARGFPQPPAGLGVTREGQMKESPTVPAFGPGRSVSSRKIMSDEEMREEDDRFEAADALGYRAEDGRASRVAAEVGMRRVPGITRKISDSRRIIRPPSPGSQEDEGGGSIALAEELEQRVALATEKLGIPAGSVADPKRESSVSASTVQGYTSSSDEASTSSSLKSARSRSSTSGTSGLPQTISFSHSKRRGSKTQMVPAPLDLQGWADKGGSASSTSANSTSERQSSSRPQTVPPARSATASPLKYVSLSVRSNQSGGLEVPSPAPTPGSPGSRLSSLASSSGSIPAQNTRSISATTLNSMVARSDSTSSVATAPSYPRKNPPASTTTPVNTSRSQKSLSSRDRKESSKVSLAAYAASAKNRPRHPPSLEPPLPDPGSAPSVAPAPASGMYWYKAPTHGQDSVPLRAHTCTLVGTSVYVFGGCDVRTCFNDLHVFDADSMSWSKPRVCGEVPPPLRAMTTTAVNKKLVIFGGGDGPTYYNDIYVFDTVTNRYTRPKLAGGQQPSRRRAHTACLHKNGIYVFGGGDGVRALNDVWRLDVSDLTKPSWKLISAPPRPARPAARGYHTANMVGSKLIVFGGSDGDDCFRDVWVFDLETNIWKCVGIKTSYPRLSHTATIVGSYLFVVGGHDGVEYSSEVLLLNLVTMQWDKRKVYGMPPSGRGYHGAVLHDSRLFVIGGFDGHDVFNDTYILELAVSSYYSQISHFTIEV</sequence>
<accession>A0A317STK3</accession>
<evidence type="ECO:0000256" key="3">
    <source>
        <dbReference type="SAM" id="MobiDB-lite"/>
    </source>
</evidence>
<dbReference type="InterPro" id="IPR011498">
    <property type="entry name" value="Kelch_2"/>
</dbReference>
<dbReference type="SMART" id="SM00612">
    <property type="entry name" value="Kelch"/>
    <property type="match status" value="4"/>
</dbReference>
<dbReference type="STRING" id="42249.A0A317STK3"/>
<dbReference type="Gene3D" id="2.120.10.80">
    <property type="entry name" value="Kelch-type beta propeller"/>
    <property type="match status" value="2"/>
</dbReference>
<dbReference type="EMBL" id="PYWC01000030">
    <property type="protein sequence ID" value="PWW76726.1"/>
    <property type="molecule type" value="Genomic_DNA"/>
</dbReference>
<dbReference type="InterPro" id="IPR011043">
    <property type="entry name" value="Gal_Oxase/kelch_b-propeller"/>
</dbReference>
<dbReference type="SUPFAM" id="SSF117281">
    <property type="entry name" value="Kelch motif"/>
    <property type="match status" value="1"/>
</dbReference>
<evidence type="ECO:0000313" key="5">
    <source>
        <dbReference type="Proteomes" id="UP000246991"/>
    </source>
</evidence>
<feature type="compositionally biased region" description="Low complexity" evidence="3">
    <location>
        <begin position="370"/>
        <end position="387"/>
    </location>
</feature>
<feature type="region of interest" description="Disordered" evidence="3">
    <location>
        <begin position="19"/>
        <end position="151"/>
    </location>
</feature>
<name>A0A317STK3_9PEZI</name>
<dbReference type="InterPro" id="IPR015915">
    <property type="entry name" value="Kelch-typ_b-propeller"/>
</dbReference>
<reference evidence="4 5" key="1">
    <citation type="submission" date="2018-03" db="EMBL/GenBank/DDBJ databases">
        <title>Genomes of Pezizomycetes fungi and the evolution of truffles.</title>
        <authorList>
            <person name="Murat C."/>
            <person name="Payen T."/>
            <person name="Noel B."/>
            <person name="Kuo A."/>
            <person name="Martin F.M."/>
        </authorList>
    </citation>
    <scope>NUCLEOTIDE SEQUENCE [LARGE SCALE GENOMIC DNA]</scope>
    <source>
        <strain evidence="4">091103-1</strain>
    </source>
</reference>